<dbReference type="InterPro" id="IPR036179">
    <property type="entry name" value="Ig-like_dom_sf"/>
</dbReference>
<dbReference type="AlphaFoldDB" id="A0A9W9Z7B4"/>
<dbReference type="InterPro" id="IPR051275">
    <property type="entry name" value="Cell_adhesion_signaling"/>
</dbReference>
<keyword evidence="3" id="KW-1015">Disulfide bond</keyword>
<feature type="domain" description="Ig-like" evidence="6">
    <location>
        <begin position="30"/>
        <end position="96"/>
    </location>
</feature>
<dbReference type="InterPro" id="IPR003598">
    <property type="entry name" value="Ig_sub2"/>
</dbReference>
<keyword evidence="5" id="KW-0393">Immunoglobulin domain</keyword>
<dbReference type="SUPFAM" id="SSF48726">
    <property type="entry name" value="Immunoglobulin"/>
    <property type="match status" value="1"/>
</dbReference>
<dbReference type="OrthoDB" id="6022720at2759"/>
<protein>
    <recommendedName>
        <fullName evidence="6">Ig-like domain-containing protein</fullName>
    </recommendedName>
</protein>
<dbReference type="SMART" id="SM00408">
    <property type="entry name" value="IGc2"/>
    <property type="match status" value="1"/>
</dbReference>
<keyword evidence="2" id="KW-0472">Membrane</keyword>
<dbReference type="GO" id="GO:0050839">
    <property type="term" value="F:cell adhesion molecule binding"/>
    <property type="evidence" value="ECO:0007669"/>
    <property type="project" value="TreeGrafter"/>
</dbReference>
<dbReference type="Pfam" id="PF13927">
    <property type="entry name" value="Ig_3"/>
    <property type="match status" value="1"/>
</dbReference>
<keyword evidence="4" id="KW-0325">Glycoprotein</keyword>
<dbReference type="GO" id="GO:0098609">
    <property type="term" value="P:cell-cell adhesion"/>
    <property type="evidence" value="ECO:0007669"/>
    <property type="project" value="TreeGrafter"/>
</dbReference>
<dbReference type="GO" id="GO:0005886">
    <property type="term" value="C:plasma membrane"/>
    <property type="evidence" value="ECO:0007669"/>
    <property type="project" value="TreeGrafter"/>
</dbReference>
<evidence type="ECO:0000259" key="6">
    <source>
        <dbReference type="PROSITE" id="PS50835"/>
    </source>
</evidence>
<evidence type="ECO:0000256" key="2">
    <source>
        <dbReference type="ARBA" id="ARBA00023136"/>
    </source>
</evidence>
<comment type="subcellular location">
    <subcellularLocation>
        <location evidence="1">Membrane</location>
        <topology evidence="1">Single-pass type I membrane protein</topology>
    </subcellularLocation>
</comment>
<comment type="caution">
    <text evidence="7">The sequence shown here is derived from an EMBL/GenBank/DDBJ whole genome shotgun (WGS) entry which is preliminary data.</text>
</comment>
<evidence type="ECO:0000256" key="5">
    <source>
        <dbReference type="ARBA" id="ARBA00023319"/>
    </source>
</evidence>
<dbReference type="InterPro" id="IPR007110">
    <property type="entry name" value="Ig-like_dom"/>
</dbReference>
<gene>
    <name evidence="7" type="ORF">OS493_036544</name>
</gene>
<organism evidence="7 8">
    <name type="scientific">Desmophyllum pertusum</name>
    <dbReference type="NCBI Taxonomy" id="174260"/>
    <lineage>
        <taxon>Eukaryota</taxon>
        <taxon>Metazoa</taxon>
        <taxon>Cnidaria</taxon>
        <taxon>Anthozoa</taxon>
        <taxon>Hexacorallia</taxon>
        <taxon>Scleractinia</taxon>
        <taxon>Caryophylliina</taxon>
        <taxon>Caryophylliidae</taxon>
        <taxon>Desmophyllum</taxon>
    </lineage>
</organism>
<dbReference type="PROSITE" id="PS50835">
    <property type="entry name" value="IG_LIKE"/>
    <property type="match status" value="1"/>
</dbReference>
<evidence type="ECO:0000313" key="8">
    <source>
        <dbReference type="Proteomes" id="UP001163046"/>
    </source>
</evidence>
<reference evidence="7" key="1">
    <citation type="submission" date="2023-01" db="EMBL/GenBank/DDBJ databases">
        <title>Genome assembly of the deep-sea coral Lophelia pertusa.</title>
        <authorList>
            <person name="Herrera S."/>
            <person name="Cordes E."/>
        </authorList>
    </citation>
    <scope>NUCLEOTIDE SEQUENCE</scope>
    <source>
        <strain evidence="7">USNM1676648</strain>
        <tissue evidence="7">Polyp</tissue>
    </source>
</reference>
<dbReference type="EMBL" id="MU826411">
    <property type="protein sequence ID" value="KAJ7376165.1"/>
    <property type="molecule type" value="Genomic_DNA"/>
</dbReference>
<sequence>MIRYQCTASNGVGTNATATVNVTVHFQFTEGDNATLHCNATGNPLPGVAWIRASTRGIVSYSKMLFMEDIKRNRSGSYECLAWNGIGKNSTNSCNN</sequence>
<dbReference type="PANTHER" id="PTHR11640">
    <property type="entry name" value="NEPHRIN"/>
    <property type="match status" value="1"/>
</dbReference>
<dbReference type="GO" id="GO:0005911">
    <property type="term" value="C:cell-cell junction"/>
    <property type="evidence" value="ECO:0007669"/>
    <property type="project" value="TreeGrafter"/>
</dbReference>
<evidence type="ECO:0000256" key="4">
    <source>
        <dbReference type="ARBA" id="ARBA00023180"/>
    </source>
</evidence>
<name>A0A9W9Z7B4_9CNID</name>
<dbReference type="PANTHER" id="PTHR11640:SF164">
    <property type="entry name" value="MAM DOMAIN-CONTAINING GLYCOSYLPHOSPHATIDYLINOSITOL ANCHOR PROTEIN 1"/>
    <property type="match status" value="1"/>
</dbReference>
<evidence type="ECO:0000313" key="7">
    <source>
        <dbReference type="EMBL" id="KAJ7376165.1"/>
    </source>
</evidence>
<dbReference type="InterPro" id="IPR013783">
    <property type="entry name" value="Ig-like_fold"/>
</dbReference>
<dbReference type="Gene3D" id="2.60.40.10">
    <property type="entry name" value="Immunoglobulins"/>
    <property type="match status" value="1"/>
</dbReference>
<evidence type="ECO:0000256" key="3">
    <source>
        <dbReference type="ARBA" id="ARBA00023157"/>
    </source>
</evidence>
<dbReference type="Proteomes" id="UP001163046">
    <property type="component" value="Unassembled WGS sequence"/>
</dbReference>
<accession>A0A9W9Z7B4</accession>
<keyword evidence="8" id="KW-1185">Reference proteome</keyword>
<proteinExistence type="predicted"/>
<evidence type="ECO:0000256" key="1">
    <source>
        <dbReference type="ARBA" id="ARBA00004479"/>
    </source>
</evidence>